<feature type="transmembrane region" description="Helical" evidence="14">
    <location>
        <begin position="169"/>
        <end position="192"/>
    </location>
</feature>
<dbReference type="CDD" id="cd18587">
    <property type="entry name" value="ABC_6TM_LapB_like"/>
    <property type="match status" value="1"/>
</dbReference>
<dbReference type="Pfam" id="PF00005">
    <property type="entry name" value="ABC_tran"/>
    <property type="match status" value="1"/>
</dbReference>
<evidence type="ECO:0000256" key="1">
    <source>
        <dbReference type="ARBA" id="ARBA00004651"/>
    </source>
</evidence>
<dbReference type="Gene3D" id="3.90.70.10">
    <property type="entry name" value="Cysteine proteinases"/>
    <property type="match status" value="1"/>
</dbReference>
<dbReference type="InterPro" id="IPR011527">
    <property type="entry name" value="ABC1_TM_dom"/>
</dbReference>
<evidence type="ECO:0000256" key="4">
    <source>
        <dbReference type="ARBA" id="ARBA00022692"/>
    </source>
</evidence>
<dbReference type="PROSITE" id="PS00211">
    <property type="entry name" value="ABC_TRANSPORTER_1"/>
    <property type="match status" value="1"/>
</dbReference>
<feature type="transmembrane region" description="Helical" evidence="14">
    <location>
        <begin position="308"/>
        <end position="327"/>
    </location>
</feature>
<feature type="transmembrane region" description="Helical" evidence="14">
    <location>
        <begin position="388"/>
        <end position="409"/>
    </location>
</feature>
<dbReference type="InterPro" id="IPR005074">
    <property type="entry name" value="Peptidase_C39"/>
</dbReference>
<dbReference type="PANTHER" id="PTHR43394:SF1">
    <property type="entry name" value="ATP-BINDING CASSETTE SUB-FAMILY B MEMBER 10, MITOCHONDRIAL"/>
    <property type="match status" value="1"/>
</dbReference>
<gene>
    <name evidence="18" type="primary">lapB</name>
    <name evidence="18" type="ORF">AAW51_1839</name>
</gene>
<dbReference type="GO" id="GO:0015421">
    <property type="term" value="F:ABC-type oligopeptide transporter activity"/>
    <property type="evidence" value="ECO:0007669"/>
    <property type="project" value="TreeGrafter"/>
</dbReference>
<protein>
    <recommendedName>
        <fullName evidence="13">Cyclolysin secretion/processing ATP-binding protein CyaB</fullName>
    </recommendedName>
</protein>
<dbReference type="SUPFAM" id="SSF90123">
    <property type="entry name" value="ABC transporter transmembrane region"/>
    <property type="match status" value="1"/>
</dbReference>
<dbReference type="GO" id="GO:0008233">
    <property type="term" value="F:peptidase activity"/>
    <property type="evidence" value="ECO:0007669"/>
    <property type="project" value="InterPro"/>
</dbReference>
<feature type="transmembrane region" description="Helical" evidence="14">
    <location>
        <begin position="284"/>
        <end position="302"/>
    </location>
</feature>
<evidence type="ECO:0000256" key="3">
    <source>
        <dbReference type="ARBA" id="ARBA00022475"/>
    </source>
</evidence>
<dbReference type="GO" id="GO:0031640">
    <property type="term" value="P:killing of cells of another organism"/>
    <property type="evidence" value="ECO:0007669"/>
    <property type="project" value="UniProtKB-KW"/>
</dbReference>
<evidence type="ECO:0000256" key="14">
    <source>
        <dbReference type="SAM" id="Phobius"/>
    </source>
</evidence>
<keyword evidence="9 14" id="KW-1133">Transmembrane helix</keyword>
<evidence type="ECO:0000256" key="11">
    <source>
        <dbReference type="ARBA" id="ARBA00055355"/>
    </source>
</evidence>
<name>A0A0G3BPM9_9BURK</name>
<dbReference type="KEGG" id="pbh:AAW51_1839"/>
<dbReference type="PROSITE" id="PS50893">
    <property type="entry name" value="ABC_TRANSPORTER_2"/>
    <property type="match status" value="1"/>
</dbReference>
<dbReference type="Pfam" id="PF00664">
    <property type="entry name" value="ABC_membrane"/>
    <property type="match status" value="1"/>
</dbReference>
<dbReference type="Gene3D" id="3.40.50.300">
    <property type="entry name" value="P-loop containing nucleotide triphosphate hydrolases"/>
    <property type="match status" value="1"/>
</dbReference>
<dbReference type="PROSITE" id="PS50929">
    <property type="entry name" value="ABC_TM1F"/>
    <property type="match status" value="1"/>
</dbReference>
<comment type="function">
    <text evidence="11">Involved in the export of calmodulin-sensitive adenylate cyclase-hemolysin (cyclolysin).</text>
</comment>
<dbReference type="SUPFAM" id="SSF52540">
    <property type="entry name" value="P-loop containing nucleoside triphosphate hydrolases"/>
    <property type="match status" value="1"/>
</dbReference>
<keyword evidence="2" id="KW-0813">Transport</keyword>
<reference evidence="18 19" key="1">
    <citation type="submission" date="2015-05" db="EMBL/GenBank/DDBJ databases">
        <authorList>
            <person name="Tang B."/>
            <person name="Yu Y."/>
        </authorList>
    </citation>
    <scope>NUCLEOTIDE SEQUENCE [LARGE SCALE GENOMIC DNA]</scope>
    <source>
        <strain evidence="18 19">DSM 7029</strain>
    </source>
</reference>
<keyword evidence="5" id="KW-0204">Cytolysis</keyword>
<dbReference type="GO" id="GO:0005524">
    <property type="term" value="F:ATP binding"/>
    <property type="evidence" value="ECO:0007669"/>
    <property type="project" value="UniProtKB-KW"/>
</dbReference>
<dbReference type="PATRIC" id="fig|413882.6.peg.1935"/>
<dbReference type="InterPro" id="IPR039421">
    <property type="entry name" value="Type_1_exporter"/>
</dbReference>
<keyword evidence="4 14" id="KW-0812">Transmembrane</keyword>
<evidence type="ECO:0000256" key="7">
    <source>
        <dbReference type="ARBA" id="ARBA00022801"/>
    </source>
</evidence>
<dbReference type="FunFam" id="3.40.50.300:FF:000299">
    <property type="entry name" value="ABC transporter ATP-binding protein/permease"/>
    <property type="match status" value="1"/>
</dbReference>
<evidence type="ECO:0000256" key="13">
    <source>
        <dbReference type="ARBA" id="ARBA00072252"/>
    </source>
</evidence>
<keyword evidence="6" id="KW-0547">Nucleotide-binding</keyword>
<keyword evidence="7" id="KW-0378">Hydrolase</keyword>
<dbReference type="OrthoDB" id="8554730at2"/>
<dbReference type="RefSeq" id="WP_047194380.1">
    <property type="nucleotide sequence ID" value="NZ_CP011371.1"/>
</dbReference>
<evidence type="ECO:0000256" key="5">
    <source>
        <dbReference type="ARBA" id="ARBA00022735"/>
    </source>
</evidence>
<dbReference type="PROSITE" id="PS50990">
    <property type="entry name" value="PEPTIDASE_C39"/>
    <property type="match status" value="1"/>
</dbReference>
<dbReference type="GO" id="GO:0016887">
    <property type="term" value="F:ATP hydrolysis activity"/>
    <property type="evidence" value="ECO:0007669"/>
    <property type="project" value="InterPro"/>
</dbReference>
<organism evidence="18 19">
    <name type="scientific">Caldimonas brevitalea</name>
    <dbReference type="NCBI Taxonomy" id="413882"/>
    <lineage>
        <taxon>Bacteria</taxon>
        <taxon>Pseudomonadati</taxon>
        <taxon>Pseudomonadota</taxon>
        <taxon>Betaproteobacteria</taxon>
        <taxon>Burkholderiales</taxon>
        <taxon>Sphaerotilaceae</taxon>
        <taxon>Caldimonas</taxon>
    </lineage>
</organism>
<dbReference type="InterPro" id="IPR027417">
    <property type="entry name" value="P-loop_NTPase"/>
</dbReference>
<dbReference type="AlphaFoldDB" id="A0A0G3BPM9"/>
<feature type="domain" description="ABC transporter" evidence="15">
    <location>
        <begin position="482"/>
        <end position="721"/>
    </location>
</feature>
<proteinExistence type="inferred from homology"/>
<keyword evidence="8" id="KW-0067">ATP-binding</keyword>
<feature type="domain" description="ABC transmembrane type-1" evidence="16">
    <location>
        <begin position="169"/>
        <end position="448"/>
    </location>
</feature>
<evidence type="ECO:0000313" key="19">
    <source>
        <dbReference type="Proteomes" id="UP000035352"/>
    </source>
</evidence>
<dbReference type="Gene3D" id="1.20.1560.10">
    <property type="entry name" value="ABC transporter type 1, transmembrane domain"/>
    <property type="match status" value="1"/>
</dbReference>
<dbReference type="GO" id="GO:0006508">
    <property type="term" value="P:proteolysis"/>
    <property type="evidence" value="ECO:0007669"/>
    <property type="project" value="InterPro"/>
</dbReference>
<dbReference type="NCBIfam" id="TIGR03375">
    <property type="entry name" value="type_I_sec_LssB"/>
    <property type="match status" value="1"/>
</dbReference>
<evidence type="ECO:0000313" key="18">
    <source>
        <dbReference type="EMBL" id="AKJ28530.1"/>
    </source>
</evidence>
<feature type="transmembrane region" description="Helical" evidence="14">
    <location>
        <begin position="204"/>
        <end position="221"/>
    </location>
</feature>
<dbReference type="InterPro" id="IPR036640">
    <property type="entry name" value="ABC1_TM_sf"/>
</dbReference>
<sequence>MQHAPASGPNGAPDALLQALVWLCRRHGLERTPQSLLAGVPLDGALRPDQAVQVLHEAGFNAAVVERPLPQLLSLLMPAVLLMRSGEAVVVVRRLPPARRRDAVRYEVLLPGQGERCAEVTEDTLLQDYSGHVLVASPRPATDANTVDTAPQGHWLWSTLKRYAPYYRAAMLAALLSNVLMLATGFFTSVVYDRVIPHQAMVTLWALAAGAMLAIGFDLAARQLRSYLVDLAGKKADLALGSALFRQTLGLRLEHRPESAGSFAHYLNQIEVVRDFSTSATVSALTDVPFVLLFVAMTWFVAGPLAGVLLLAIPVILCLSWGVQSVLRRYVSANMKQHADLHGVLIEAVEGLEDLRAAGAQGQFLQRYEQANAAAAHSALQARALSSWVNNVAMVSQQLVTVVMLVWGVHLIHDQQLTGGALIAAVMFAGRAIAPLGSVVSLASRYQGARAALRALDELMGWPTEREPGKRYLPRPTLEGRIGLHGVSFAYPQGTRAHAPLVLKGVNLVIQPGERVAVLGKIGSGKSTILRLLAGLYLPSEGHVEADGLDLRQIDPADFRAQLGFVSQEPRLFQGTLKDNILMGRPHADAQQFTAVTTLTGLDKIAAAHPMGFDLPVGEMGSLLSGGQRQLVALARCLVTQPQILLLDEPTSSMDAQAEASFIHHLRTAIGPRTLVVVTHRPALLSLVDRVVVVDGGRIVADGPKAKVMALLSGQAPAAQRPEAAAEAQEKAAA</sequence>
<evidence type="ECO:0000256" key="12">
    <source>
        <dbReference type="ARBA" id="ARBA00061173"/>
    </source>
</evidence>
<dbReference type="EMBL" id="CP011371">
    <property type="protein sequence ID" value="AKJ28530.1"/>
    <property type="molecule type" value="Genomic_DNA"/>
</dbReference>
<dbReference type="PANTHER" id="PTHR43394">
    <property type="entry name" value="ATP-DEPENDENT PERMEASE MDL1, MITOCHONDRIAL"/>
    <property type="match status" value="1"/>
</dbReference>
<keyword evidence="5" id="KW-0354">Hemolysis</keyword>
<evidence type="ECO:0000256" key="6">
    <source>
        <dbReference type="ARBA" id="ARBA00022741"/>
    </source>
</evidence>
<evidence type="ECO:0000259" key="17">
    <source>
        <dbReference type="PROSITE" id="PS50990"/>
    </source>
</evidence>
<feature type="domain" description="Peptidase C39" evidence="17">
    <location>
        <begin position="9"/>
        <end position="136"/>
    </location>
</feature>
<accession>A0A0G3BPM9</accession>
<dbReference type="InterPro" id="IPR017750">
    <property type="entry name" value="ATPase_T1SS"/>
</dbReference>
<evidence type="ECO:0000256" key="8">
    <source>
        <dbReference type="ARBA" id="ARBA00022840"/>
    </source>
</evidence>
<keyword evidence="19" id="KW-1185">Reference proteome</keyword>
<comment type="subcellular location">
    <subcellularLocation>
        <location evidence="1">Cell membrane</location>
        <topology evidence="1">Multi-pass membrane protein</topology>
    </subcellularLocation>
</comment>
<evidence type="ECO:0000256" key="10">
    <source>
        <dbReference type="ARBA" id="ARBA00023136"/>
    </source>
</evidence>
<dbReference type="GO" id="GO:0005886">
    <property type="term" value="C:plasma membrane"/>
    <property type="evidence" value="ECO:0007669"/>
    <property type="project" value="UniProtKB-SubCell"/>
</dbReference>
<dbReference type="InterPro" id="IPR003593">
    <property type="entry name" value="AAA+_ATPase"/>
</dbReference>
<dbReference type="SMART" id="SM00382">
    <property type="entry name" value="AAA"/>
    <property type="match status" value="1"/>
</dbReference>
<dbReference type="Proteomes" id="UP000035352">
    <property type="component" value="Chromosome"/>
</dbReference>
<keyword evidence="10 14" id="KW-0472">Membrane</keyword>
<feature type="transmembrane region" description="Helical" evidence="14">
    <location>
        <begin position="421"/>
        <end position="444"/>
    </location>
</feature>
<dbReference type="STRING" id="413882.AAW51_1839"/>
<evidence type="ECO:0000256" key="2">
    <source>
        <dbReference type="ARBA" id="ARBA00022448"/>
    </source>
</evidence>
<evidence type="ECO:0000259" key="16">
    <source>
        <dbReference type="PROSITE" id="PS50929"/>
    </source>
</evidence>
<dbReference type="InterPro" id="IPR003439">
    <property type="entry name" value="ABC_transporter-like_ATP-bd"/>
</dbReference>
<comment type="similarity">
    <text evidence="12">Belongs to the ABC transporter superfamily. Cyclolysin exporter (TC 3.A.1.109.2) family.</text>
</comment>
<dbReference type="InterPro" id="IPR017871">
    <property type="entry name" value="ABC_transporter-like_CS"/>
</dbReference>
<evidence type="ECO:0000259" key="15">
    <source>
        <dbReference type="PROSITE" id="PS50893"/>
    </source>
</evidence>
<keyword evidence="3" id="KW-1003">Cell membrane</keyword>
<evidence type="ECO:0000256" key="9">
    <source>
        <dbReference type="ARBA" id="ARBA00022989"/>
    </source>
</evidence>